<feature type="non-terminal residue" evidence="1">
    <location>
        <position position="1"/>
    </location>
</feature>
<comment type="caution">
    <text evidence="1">The sequence shown here is derived from an EMBL/GenBank/DDBJ whole genome shotgun (WGS) entry which is preliminary data.</text>
</comment>
<evidence type="ECO:0000313" key="1">
    <source>
        <dbReference type="EMBL" id="CAG8851736.1"/>
    </source>
</evidence>
<protein>
    <submittedName>
        <fullName evidence="1">24042_t:CDS:1</fullName>
    </submittedName>
</protein>
<keyword evidence="2" id="KW-1185">Reference proteome</keyword>
<sequence>NKEITSDQSQEEIKKNYNILKSKFSNPKTDSDILLYNTLKRNLKKYINLLELLWNNQLANMIVDDNSIL</sequence>
<gene>
    <name evidence="1" type="ORF">RPERSI_LOCUS36714</name>
</gene>
<accession>A0ACA9SXY0</accession>
<organism evidence="1 2">
    <name type="scientific">Racocetra persica</name>
    <dbReference type="NCBI Taxonomy" id="160502"/>
    <lineage>
        <taxon>Eukaryota</taxon>
        <taxon>Fungi</taxon>
        <taxon>Fungi incertae sedis</taxon>
        <taxon>Mucoromycota</taxon>
        <taxon>Glomeromycotina</taxon>
        <taxon>Glomeromycetes</taxon>
        <taxon>Diversisporales</taxon>
        <taxon>Gigasporaceae</taxon>
        <taxon>Racocetra</taxon>
    </lineage>
</organism>
<feature type="non-terminal residue" evidence="1">
    <location>
        <position position="69"/>
    </location>
</feature>
<dbReference type="Proteomes" id="UP000789920">
    <property type="component" value="Unassembled WGS sequence"/>
</dbReference>
<evidence type="ECO:0000313" key="2">
    <source>
        <dbReference type="Proteomes" id="UP000789920"/>
    </source>
</evidence>
<dbReference type="EMBL" id="CAJVQC010177815">
    <property type="protein sequence ID" value="CAG8851736.1"/>
    <property type="molecule type" value="Genomic_DNA"/>
</dbReference>
<proteinExistence type="predicted"/>
<reference evidence="1" key="1">
    <citation type="submission" date="2021-06" db="EMBL/GenBank/DDBJ databases">
        <authorList>
            <person name="Kallberg Y."/>
            <person name="Tangrot J."/>
            <person name="Rosling A."/>
        </authorList>
    </citation>
    <scope>NUCLEOTIDE SEQUENCE</scope>
    <source>
        <strain evidence="1">MA461A</strain>
    </source>
</reference>
<name>A0ACA9SXY0_9GLOM</name>